<feature type="domain" description="Baseplate J-like C-terminal" evidence="3">
    <location>
        <begin position="276"/>
        <end position="365"/>
    </location>
</feature>
<dbReference type="AlphaFoldDB" id="A0AAJ2JR73"/>
<dbReference type="Pfam" id="PF26078">
    <property type="entry name" value="Baseplate_J_M"/>
    <property type="match status" value="1"/>
</dbReference>
<dbReference type="InterPro" id="IPR058530">
    <property type="entry name" value="Baseplate_J-like_C"/>
</dbReference>
<comment type="similarity">
    <text evidence="1">Belongs to the Mu gp47/PBSX XkdT family.</text>
</comment>
<dbReference type="Pfam" id="PF26079">
    <property type="entry name" value="Baseplate_J_C"/>
    <property type="match status" value="1"/>
</dbReference>
<name>A0AAJ2JR73_9BACL</name>
<comment type="caution">
    <text evidence="4">The sequence shown here is derived from an EMBL/GenBank/DDBJ whole genome shotgun (WGS) entry which is preliminary data.</text>
</comment>
<dbReference type="EMBL" id="JAVYAA010000001">
    <property type="protein sequence ID" value="MDT8975251.1"/>
    <property type="molecule type" value="Genomic_DNA"/>
</dbReference>
<gene>
    <name evidence="4" type="ORF">RQP50_03215</name>
</gene>
<protein>
    <submittedName>
        <fullName evidence="4">Baseplate J/gp47 family protein</fullName>
    </submittedName>
</protein>
<keyword evidence="5" id="KW-1185">Reference proteome</keyword>
<dbReference type="Proteomes" id="UP001250538">
    <property type="component" value="Unassembled WGS sequence"/>
</dbReference>
<proteinExistence type="inferred from homology"/>
<sequence length="366" mass="40234">MAEWEQGAWNVPRLEDIMERMLERVPYDVDKREGSIIYDALAPIALELVQAYTDLHFQNELSYADTSSGEYLERRTAEYGVKRKPATTAKRKGLFYDAAGKPFDVPLRSRFATIELHYVVIERLSAGVFVLKCEEKGAKGNEYYGSLMPVDYVDGLARAELAEVIAPGADSESDESLRRRFFEAVNEQPFGGNAADYKKKVTSLLGVGGVKIFPVWKGGGTVKCTIISSSFESPSAELVKDVQTIIDPEVNQGKGMGFAPIGHTVTIKGAESVSIHVSTTLTLEAGISVSQVKEDVEKVIADYLRTLRMSWKEEDRTVVRVSQLEARILNVKGIADIADTKLNGKGANVELDTEELPVMGTVTLNG</sequence>
<accession>A0AAJ2JR73</accession>
<evidence type="ECO:0000313" key="4">
    <source>
        <dbReference type="EMBL" id="MDT8975251.1"/>
    </source>
</evidence>
<evidence type="ECO:0000256" key="1">
    <source>
        <dbReference type="ARBA" id="ARBA00038087"/>
    </source>
</evidence>
<dbReference type="RefSeq" id="WP_315743202.1">
    <property type="nucleotide sequence ID" value="NZ_JAVYAA010000001.1"/>
</dbReference>
<dbReference type="InterPro" id="IPR052399">
    <property type="entry name" value="Phage_Baseplate_Assmbl_Protein"/>
</dbReference>
<feature type="domain" description="Baseplate J-like central" evidence="2">
    <location>
        <begin position="189"/>
        <end position="268"/>
    </location>
</feature>
<dbReference type="PANTHER" id="PTHR37829:SF3">
    <property type="entry name" value="PROTEIN JAYE-RELATED"/>
    <property type="match status" value="1"/>
</dbReference>
<evidence type="ECO:0000259" key="3">
    <source>
        <dbReference type="Pfam" id="PF26079"/>
    </source>
</evidence>
<dbReference type="PANTHER" id="PTHR37829">
    <property type="entry name" value="PHAGE-LIKE ELEMENT PBSX PROTEIN XKDT"/>
    <property type="match status" value="1"/>
</dbReference>
<organism evidence="4 5">
    <name type="scientific">Paenibacillus suaedae</name>
    <dbReference type="NCBI Taxonomy" id="3077233"/>
    <lineage>
        <taxon>Bacteria</taxon>
        <taxon>Bacillati</taxon>
        <taxon>Bacillota</taxon>
        <taxon>Bacilli</taxon>
        <taxon>Bacillales</taxon>
        <taxon>Paenibacillaceae</taxon>
        <taxon>Paenibacillus</taxon>
    </lineage>
</organism>
<evidence type="ECO:0000313" key="5">
    <source>
        <dbReference type="Proteomes" id="UP001250538"/>
    </source>
</evidence>
<dbReference type="InterPro" id="IPR058531">
    <property type="entry name" value="Baseplate_J_M"/>
</dbReference>
<evidence type="ECO:0000259" key="2">
    <source>
        <dbReference type="Pfam" id="PF26078"/>
    </source>
</evidence>
<reference evidence="5" key="1">
    <citation type="submission" date="2023-09" db="EMBL/GenBank/DDBJ databases">
        <title>Paenibacillus sp. chi10 Genome sequencing and assembly.</title>
        <authorList>
            <person name="Kim I."/>
        </authorList>
    </citation>
    <scope>NUCLEOTIDE SEQUENCE [LARGE SCALE GENOMIC DNA]</scope>
    <source>
        <strain evidence="5">chi10</strain>
    </source>
</reference>